<protein>
    <recommendedName>
        <fullName evidence="4">Transmembrane protein</fullName>
    </recommendedName>
</protein>
<evidence type="ECO:0000313" key="2">
    <source>
        <dbReference type="EMBL" id="KAG5383142.1"/>
    </source>
</evidence>
<sequence length="157" mass="17593">MSSYEPCRPPPWRWSPNLLRQLDRPCLSWFSRSGFWCSDSYAFFITRGRLNNFINACVSGGSPFRHFFHAMFEYIFPLCMVCDLVRLFLVSSLGFCFSVVGFHSPFLGYFSSSLASLGIGASYILAGGCASGALGMCLSVSCDFGLRLCSLLWCFDR</sequence>
<organism evidence="2 3">
    <name type="scientific">Brassica rapa subsp. trilocularis</name>
    <dbReference type="NCBI Taxonomy" id="1813537"/>
    <lineage>
        <taxon>Eukaryota</taxon>
        <taxon>Viridiplantae</taxon>
        <taxon>Streptophyta</taxon>
        <taxon>Embryophyta</taxon>
        <taxon>Tracheophyta</taxon>
        <taxon>Spermatophyta</taxon>
        <taxon>Magnoliopsida</taxon>
        <taxon>eudicotyledons</taxon>
        <taxon>Gunneridae</taxon>
        <taxon>Pentapetalae</taxon>
        <taxon>rosids</taxon>
        <taxon>malvids</taxon>
        <taxon>Brassicales</taxon>
        <taxon>Brassicaceae</taxon>
        <taxon>Brassiceae</taxon>
        <taxon>Brassica</taxon>
    </lineage>
</organism>
<proteinExistence type="predicted"/>
<accession>A0ABQ7LA99</accession>
<keyword evidence="3" id="KW-1185">Reference proteome</keyword>
<dbReference type="EMBL" id="JADBGQ010000008">
    <property type="protein sequence ID" value="KAG5383142.1"/>
    <property type="molecule type" value="Genomic_DNA"/>
</dbReference>
<dbReference type="Proteomes" id="UP000823674">
    <property type="component" value="Chromosome A09"/>
</dbReference>
<feature type="non-terminal residue" evidence="2">
    <location>
        <position position="157"/>
    </location>
</feature>
<evidence type="ECO:0008006" key="4">
    <source>
        <dbReference type="Google" id="ProtNLM"/>
    </source>
</evidence>
<keyword evidence="1" id="KW-0472">Membrane</keyword>
<keyword evidence="1" id="KW-0812">Transmembrane</keyword>
<gene>
    <name evidence="2" type="primary">A09g503700.1_BraROA</name>
    <name evidence="2" type="ORF">IGI04_034612</name>
</gene>
<name>A0ABQ7LA99_BRACM</name>
<evidence type="ECO:0000256" key="1">
    <source>
        <dbReference type="SAM" id="Phobius"/>
    </source>
</evidence>
<evidence type="ECO:0000313" key="3">
    <source>
        <dbReference type="Proteomes" id="UP000823674"/>
    </source>
</evidence>
<reference evidence="2 3" key="1">
    <citation type="submission" date="2021-03" db="EMBL/GenBank/DDBJ databases">
        <authorList>
            <person name="King G.J."/>
            <person name="Bancroft I."/>
            <person name="Baten A."/>
            <person name="Bloomfield J."/>
            <person name="Borpatragohain P."/>
            <person name="He Z."/>
            <person name="Irish N."/>
            <person name="Irwin J."/>
            <person name="Liu K."/>
            <person name="Mauleon R.P."/>
            <person name="Moore J."/>
            <person name="Morris R."/>
            <person name="Ostergaard L."/>
            <person name="Wang B."/>
            <person name="Wells R."/>
        </authorList>
    </citation>
    <scope>NUCLEOTIDE SEQUENCE [LARGE SCALE GENOMIC DNA]</scope>
    <source>
        <strain evidence="2">R-o-18</strain>
        <tissue evidence="2">Leaf</tissue>
    </source>
</reference>
<comment type="caution">
    <text evidence="2">The sequence shown here is derived from an EMBL/GenBank/DDBJ whole genome shotgun (WGS) entry which is preliminary data.</text>
</comment>
<keyword evidence="1" id="KW-1133">Transmembrane helix</keyword>
<feature type="transmembrane region" description="Helical" evidence="1">
    <location>
        <begin position="74"/>
        <end position="100"/>
    </location>
</feature>